<gene>
    <name evidence="3" type="ORF">GCM10009720_11960</name>
</gene>
<dbReference type="Gene3D" id="3.40.190.10">
    <property type="entry name" value="Periplasmic binding protein-like II"/>
    <property type="match status" value="2"/>
</dbReference>
<keyword evidence="4" id="KW-1185">Reference proteome</keyword>
<dbReference type="PANTHER" id="PTHR30006">
    <property type="entry name" value="THIAMINE-BINDING PERIPLASMIC PROTEIN-RELATED"/>
    <property type="match status" value="1"/>
</dbReference>
<keyword evidence="1 2" id="KW-0732">Signal</keyword>
<evidence type="ECO:0000256" key="2">
    <source>
        <dbReference type="SAM" id="SignalP"/>
    </source>
</evidence>
<dbReference type="EMBL" id="BAAAMN010000017">
    <property type="protein sequence ID" value="GAA2033119.1"/>
    <property type="molecule type" value="Genomic_DNA"/>
</dbReference>
<proteinExistence type="predicted"/>
<dbReference type="SUPFAM" id="SSF53850">
    <property type="entry name" value="Periplasmic binding protein-like II"/>
    <property type="match status" value="1"/>
</dbReference>
<dbReference type="Proteomes" id="UP001501461">
    <property type="component" value="Unassembled WGS sequence"/>
</dbReference>
<accession>A0ABP5FSW3</accession>
<reference evidence="4" key="1">
    <citation type="journal article" date="2019" name="Int. J. Syst. Evol. Microbiol.">
        <title>The Global Catalogue of Microorganisms (GCM) 10K type strain sequencing project: providing services to taxonomists for standard genome sequencing and annotation.</title>
        <authorList>
            <consortium name="The Broad Institute Genomics Platform"/>
            <consortium name="The Broad Institute Genome Sequencing Center for Infectious Disease"/>
            <person name="Wu L."/>
            <person name="Ma J."/>
        </authorList>
    </citation>
    <scope>NUCLEOTIDE SEQUENCE [LARGE SCALE GENOMIC DNA]</scope>
    <source>
        <strain evidence="4">JCM 13595</strain>
    </source>
</reference>
<dbReference type="PROSITE" id="PS51257">
    <property type="entry name" value="PROKAR_LIPOPROTEIN"/>
    <property type="match status" value="1"/>
</dbReference>
<dbReference type="InterPro" id="IPR026045">
    <property type="entry name" value="Ferric-bd"/>
</dbReference>
<evidence type="ECO:0000256" key="1">
    <source>
        <dbReference type="ARBA" id="ARBA00022729"/>
    </source>
</evidence>
<dbReference type="CDD" id="cd13547">
    <property type="entry name" value="PBP2_Fbp_like_2"/>
    <property type="match status" value="1"/>
</dbReference>
<evidence type="ECO:0000313" key="3">
    <source>
        <dbReference type="EMBL" id="GAA2033119.1"/>
    </source>
</evidence>
<evidence type="ECO:0000313" key="4">
    <source>
        <dbReference type="Proteomes" id="UP001501461"/>
    </source>
</evidence>
<sequence length="342" mass="36595">MKRFTKAALPFVVVSALALAGCSSDDADTANAEGSSDALSGTVTLYTSEPQEKIDEIIAGFTEQHPDVTVETFRAGTGELTARIATEQETGEVQADVLLAADVPTFEAYVEDDMLAPLEVDNVTELDETYVDSEGYWVGTRVIPTVLAYNTDVVDSPPESWQELTDEEYAGQISMPNPDVSGAAAFNAAVWLDDENLGEDWLDDVMDNDPTILESNGPVGQAVADGTTGVGVVVDYLARELGEQGSPIDLVYPTDGAPYVSQPAGVFSDTENPEVANAFIDYLISEEGQTTAVEQSYLPVRSDVGVPEGAPEMDDLELLDPDLDHIAEIQSESVDHFNSLLN</sequence>
<comment type="caution">
    <text evidence="3">The sequence shown here is derived from an EMBL/GenBank/DDBJ whole genome shotgun (WGS) entry which is preliminary data.</text>
</comment>
<feature type="chain" id="PRO_5046256369" evidence="2">
    <location>
        <begin position="21"/>
        <end position="342"/>
    </location>
</feature>
<dbReference type="RefSeq" id="WP_343956704.1">
    <property type="nucleotide sequence ID" value="NZ_BAAAMN010000017.1"/>
</dbReference>
<dbReference type="PIRSF" id="PIRSF002825">
    <property type="entry name" value="CfbpA"/>
    <property type="match status" value="1"/>
</dbReference>
<name>A0ABP5FSW3_9MICC</name>
<dbReference type="Pfam" id="PF13343">
    <property type="entry name" value="SBP_bac_6"/>
    <property type="match status" value="1"/>
</dbReference>
<protein>
    <submittedName>
        <fullName evidence="3">ABC transporter substrate-binding protein</fullName>
    </submittedName>
</protein>
<feature type="signal peptide" evidence="2">
    <location>
        <begin position="1"/>
        <end position="20"/>
    </location>
</feature>
<organism evidence="3 4">
    <name type="scientific">Yaniella flava</name>
    <dbReference type="NCBI Taxonomy" id="287930"/>
    <lineage>
        <taxon>Bacteria</taxon>
        <taxon>Bacillati</taxon>
        <taxon>Actinomycetota</taxon>
        <taxon>Actinomycetes</taxon>
        <taxon>Micrococcales</taxon>
        <taxon>Micrococcaceae</taxon>
        <taxon>Yaniella</taxon>
    </lineage>
</organism>